<dbReference type="SMART" id="SM00510">
    <property type="entry name" value="TFS2M"/>
    <property type="match status" value="1"/>
</dbReference>
<dbReference type="GO" id="GO:0008270">
    <property type="term" value="F:zinc ion binding"/>
    <property type="evidence" value="ECO:0007669"/>
    <property type="project" value="UniProtKB-KW"/>
</dbReference>
<dbReference type="Gene3D" id="1.10.472.30">
    <property type="entry name" value="Transcription elongation factor S-II, central domain"/>
    <property type="match status" value="1"/>
</dbReference>
<keyword evidence="1" id="KW-0479">Metal-binding</keyword>
<evidence type="ECO:0000256" key="2">
    <source>
        <dbReference type="ARBA" id="ARBA00022771"/>
    </source>
</evidence>
<keyword evidence="3" id="KW-0862">Zinc</keyword>
<dbReference type="SUPFAM" id="SSF57903">
    <property type="entry name" value="FYVE/PHD zinc finger"/>
    <property type="match status" value="1"/>
</dbReference>
<protein>
    <recommendedName>
        <fullName evidence="5">TFIIS central domain-containing protein</fullName>
    </recommendedName>
</protein>
<feature type="domain" description="TFIIS central" evidence="5">
    <location>
        <begin position="157"/>
        <end position="272"/>
    </location>
</feature>
<reference evidence="6" key="2">
    <citation type="submission" date="2025-09" db="UniProtKB">
        <authorList>
            <consortium name="Ensembl"/>
        </authorList>
    </citation>
    <scope>IDENTIFICATION</scope>
</reference>
<dbReference type="Bgee" id="ENSNBRG00000013912">
    <property type="expression patterns" value="Expressed in blood and 8 other cell types or tissues"/>
</dbReference>
<dbReference type="GO" id="GO:0006351">
    <property type="term" value="P:DNA-templated transcription"/>
    <property type="evidence" value="ECO:0007669"/>
    <property type="project" value="InterPro"/>
</dbReference>
<dbReference type="GO" id="GO:0005634">
    <property type="term" value="C:nucleus"/>
    <property type="evidence" value="ECO:0007669"/>
    <property type="project" value="TreeGrafter"/>
</dbReference>
<dbReference type="Proteomes" id="UP000261580">
    <property type="component" value="Unassembled WGS sequence"/>
</dbReference>
<organism evidence="6 7">
    <name type="scientific">Neolamprologus brichardi</name>
    <name type="common">Fairy cichlid</name>
    <name type="synonym">Lamprologus brichardi</name>
    <dbReference type="NCBI Taxonomy" id="32507"/>
    <lineage>
        <taxon>Eukaryota</taxon>
        <taxon>Metazoa</taxon>
        <taxon>Chordata</taxon>
        <taxon>Craniata</taxon>
        <taxon>Vertebrata</taxon>
        <taxon>Euteleostomi</taxon>
        <taxon>Actinopterygii</taxon>
        <taxon>Neopterygii</taxon>
        <taxon>Teleostei</taxon>
        <taxon>Neoteleostei</taxon>
        <taxon>Acanthomorphata</taxon>
        <taxon>Ovalentaria</taxon>
        <taxon>Cichlomorphae</taxon>
        <taxon>Cichliformes</taxon>
        <taxon>Cichlidae</taxon>
        <taxon>African cichlids</taxon>
        <taxon>Pseudocrenilabrinae</taxon>
        <taxon>Lamprologini</taxon>
        <taxon>Neolamprologus</taxon>
    </lineage>
</organism>
<accession>A0A3Q4MS28</accession>
<sequence>MVGCGRCDDWFHGDCVGLDLAKVREMEEEDQMYVCLKCCEEETKKVGPEPVSAPKPEAPAKSETPDQKLPPKPRPGSSQPLTSGGVRPVKKVSSISKLTFSQQTFKKYLFLIILPHSLSGFCHSVFTGVSVKQESKHKAPSLASKKPVSLEAIRRSVRDSLKEILVQRLKDSDLNISVERASELAKKIERELFHLYKDTDNKYKNKYRSLMFNLKDTKNNILCKRVLKGEISPANLIRMSPEELASKELAAWRQRENRHTIEMIEKEQREAERRPITKITHKGEIEIESQEPVKAPEPVEVRVSLC</sequence>
<name>A0A3Q4MS28_NEOBR</name>
<dbReference type="Pfam" id="PF07500">
    <property type="entry name" value="TFIIS_M"/>
    <property type="match status" value="1"/>
</dbReference>
<dbReference type="OMA" id="QEAAMEM"/>
<dbReference type="GeneTree" id="ENSGT00940000155080"/>
<dbReference type="PROSITE" id="PS51321">
    <property type="entry name" value="TFIIS_CENTRAL"/>
    <property type="match status" value="1"/>
</dbReference>
<evidence type="ECO:0000313" key="7">
    <source>
        <dbReference type="Proteomes" id="UP000261580"/>
    </source>
</evidence>
<evidence type="ECO:0000256" key="3">
    <source>
        <dbReference type="ARBA" id="ARBA00022833"/>
    </source>
</evidence>
<dbReference type="SUPFAM" id="SSF46942">
    <property type="entry name" value="Elongation factor TFIIS domain 2"/>
    <property type="match status" value="1"/>
</dbReference>
<feature type="region of interest" description="Disordered" evidence="4">
    <location>
        <begin position="44"/>
        <end position="88"/>
    </location>
</feature>
<dbReference type="InterPro" id="IPR003618">
    <property type="entry name" value="TFIIS_cen_dom"/>
</dbReference>
<dbReference type="InterPro" id="IPR011011">
    <property type="entry name" value="Znf_FYVE_PHD"/>
</dbReference>
<keyword evidence="2" id="KW-0863">Zinc-finger</keyword>
<reference evidence="6" key="1">
    <citation type="submission" date="2025-08" db="UniProtKB">
        <authorList>
            <consortium name="Ensembl"/>
        </authorList>
    </citation>
    <scope>IDENTIFICATION</scope>
</reference>
<dbReference type="InterPro" id="IPR036575">
    <property type="entry name" value="TFIIS_cen_dom_sf"/>
</dbReference>
<proteinExistence type="predicted"/>
<evidence type="ECO:0000259" key="5">
    <source>
        <dbReference type="PROSITE" id="PS51321"/>
    </source>
</evidence>
<dbReference type="Gene3D" id="3.30.40.10">
    <property type="entry name" value="Zinc/RING finger domain, C3HC4 (zinc finger)"/>
    <property type="match status" value="1"/>
</dbReference>
<dbReference type="AlphaFoldDB" id="A0A3Q4MS28"/>
<evidence type="ECO:0000256" key="1">
    <source>
        <dbReference type="ARBA" id="ARBA00022723"/>
    </source>
</evidence>
<dbReference type="InterPro" id="IPR013083">
    <property type="entry name" value="Znf_RING/FYVE/PHD"/>
</dbReference>
<keyword evidence="7" id="KW-1185">Reference proteome</keyword>
<dbReference type="STRING" id="32507.ENSNBRP00000018039"/>
<dbReference type="PANTHER" id="PTHR11477">
    <property type="entry name" value="TRANSCRIPTION FACTOR S-II ZINC FINGER DOMAIN-CONTAINING PROTEIN"/>
    <property type="match status" value="1"/>
</dbReference>
<dbReference type="InterPro" id="IPR019787">
    <property type="entry name" value="Znf_PHD-finger"/>
</dbReference>
<dbReference type="Ensembl" id="ENSNBRT00000018529.1">
    <property type="protein sequence ID" value="ENSNBRP00000018039.1"/>
    <property type="gene ID" value="ENSNBRG00000013912.1"/>
</dbReference>
<dbReference type="Pfam" id="PF00628">
    <property type="entry name" value="PHD"/>
    <property type="match status" value="1"/>
</dbReference>
<dbReference type="PANTHER" id="PTHR11477:SF10">
    <property type="entry name" value="PHD FINGER PROTEIN 3"/>
    <property type="match status" value="1"/>
</dbReference>
<evidence type="ECO:0000256" key="4">
    <source>
        <dbReference type="SAM" id="MobiDB-lite"/>
    </source>
</evidence>
<evidence type="ECO:0000313" key="6">
    <source>
        <dbReference type="Ensembl" id="ENSNBRP00000018039.1"/>
    </source>
</evidence>